<evidence type="ECO:0000256" key="12">
    <source>
        <dbReference type="RuleBase" id="RU003832"/>
    </source>
</evidence>
<evidence type="ECO:0000259" key="13">
    <source>
        <dbReference type="Pfam" id="PF00852"/>
    </source>
</evidence>
<evidence type="ECO:0000256" key="3">
    <source>
        <dbReference type="ARBA" id="ARBA00008919"/>
    </source>
</evidence>
<evidence type="ECO:0000259" key="14">
    <source>
        <dbReference type="Pfam" id="PF17039"/>
    </source>
</evidence>
<evidence type="ECO:0000256" key="4">
    <source>
        <dbReference type="ARBA" id="ARBA00022676"/>
    </source>
</evidence>
<keyword evidence="9 12" id="KW-0333">Golgi apparatus</keyword>
<accession>A0AAN8JQ44</accession>
<evidence type="ECO:0000256" key="10">
    <source>
        <dbReference type="ARBA" id="ARBA00023136"/>
    </source>
</evidence>
<protein>
    <recommendedName>
        <fullName evidence="12">Fucosyltransferase</fullName>
        <ecNumber evidence="12">2.4.1.-</ecNumber>
    </recommendedName>
</protein>
<organism evidence="15 16">
    <name type="scientific">Patella caerulea</name>
    <name type="common">Rayed Mediterranean limpet</name>
    <dbReference type="NCBI Taxonomy" id="87958"/>
    <lineage>
        <taxon>Eukaryota</taxon>
        <taxon>Metazoa</taxon>
        <taxon>Spiralia</taxon>
        <taxon>Lophotrochozoa</taxon>
        <taxon>Mollusca</taxon>
        <taxon>Gastropoda</taxon>
        <taxon>Patellogastropoda</taxon>
        <taxon>Patelloidea</taxon>
        <taxon>Patellidae</taxon>
        <taxon>Patella</taxon>
    </lineage>
</organism>
<comment type="pathway">
    <text evidence="2">Protein modification; protein glycosylation.</text>
</comment>
<evidence type="ECO:0000256" key="9">
    <source>
        <dbReference type="ARBA" id="ARBA00023034"/>
    </source>
</evidence>
<dbReference type="InterPro" id="IPR031481">
    <property type="entry name" value="Glyco_tran_10_N"/>
</dbReference>
<dbReference type="GO" id="GO:0008417">
    <property type="term" value="F:fucosyltransferase activity"/>
    <property type="evidence" value="ECO:0007669"/>
    <property type="project" value="InterPro"/>
</dbReference>
<keyword evidence="10" id="KW-0472">Membrane</keyword>
<dbReference type="Pfam" id="PF17039">
    <property type="entry name" value="Glyco_tran_10_N"/>
    <property type="match status" value="1"/>
</dbReference>
<dbReference type="PANTHER" id="PTHR48438:SF1">
    <property type="entry name" value="ALPHA-(1,3)-FUCOSYLTRANSFERASE C-RELATED"/>
    <property type="match status" value="1"/>
</dbReference>
<keyword evidence="4 12" id="KW-0328">Glycosyltransferase</keyword>
<sequence>MVKLRLFGTMTMKWFGFKRKEWNGGYSIKRCLVFVVVIVVGYTLLTNEDLNDTSNIKNNPTKIFPERTVSQRDIKRILFWTKSYGSITWETNSISDAFKGCAVSKCIFTADKSLVSESDALLFHPPDIISTFSLPSVRSPEQIYIYASLEPPPNHYLVNLRKYSNYFNWTFGYRSDMDILMTYGYFKTLPSVNKSVEQKDFSKHKTHKVAWAVGNCYPFFPRQLIAQELSKYIEVDVFGHCGKSNPNCGRLCPEVLGKYKFYLSLENSLCKDYVTEKFWNALIREQIPIVRGGANYTKIAPPNSFINVLDFPNVAKLAEYLHYLDKNHTAYNEYFKWRSHFAIGNSNWRCELCKALHDTSRPAQVYTDLYGWMSEENCPLWSVSNQITRFVNGFFYNMGIK</sequence>
<evidence type="ECO:0000256" key="6">
    <source>
        <dbReference type="ARBA" id="ARBA00022692"/>
    </source>
</evidence>
<keyword evidence="7" id="KW-0735">Signal-anchor</keyword>
<dbReference type="GO" id="GO:0032580">
    <property type="term" value="C:Golgi cisterna membrane"/>
    <property type="evidence" value="ECO:0007669"/>
    <property type="project" value="UniProtKB-SubCell"/>
</dbReference>
<dbReference type="InterPro" id="IPR038577">
    <property type="entry name" value="GT10-like_C_sf"/>
</dbReference>
<feature type="domain" description="Fucosyltransferase N-terminal" evidence="14">
    <location>
        <begin position="75"/>
        <end position="184"/>
    </location>
</feature>
<evidence type="ECO:0000256" key="7">
    <source>
        <dbReference type="ARBA" id="ARBA00022968"/>
    </source>
</evidence>
<dbReference type="Proteomes" id="UP001347796">
    <property type="component" value="Unassembled WGS sequence"/>
</dbReference>
<keyword evidence="6 12" id="KW-0812">Transmembrane</keyword>
<comment type="subcellular location">
    <subcellularLocation>
        <location evidence="1">Golgi apparatus membrane</location>
        <topology evidence="1">Single-pass type II membrane protein</topology>
    </subcellularLocation>
    <subcellularLocation>
        <location evidence="12">Golgi apparatus</location>
        <location evidence="12">Golgi stack membrane</location>
        <topology evidence="12">Single-pass type II membrane protein</topology>
    </subcellularLocation>
</comment>
<dbReference type="GO" id="GO:0000139">
    <property type="term" value="C:Golgi membrane"/>
    <property type="evidence" value="ECO:0007669"/>
    <property type="project" value="UniProtKB-SubCell"/>
</dbReference>
<dbReference type="Gene3D" id="3.40.50.11660">
    <property type="entry name" value="Glycosyl transferase family 10, C-terminal domain"/>
    <property type="match status" value="1"/>
</dbReference>
<dbReference type="PANTHER" id="PTHR48438">
    <property type="entry name" value="ALPHA-(1,3)-FUCOSYLTRANSFERASE C-RELATED"/>
    <property type="match status" value="1"/>
</dbReference>
<dbReference type="FunFam" id="3.40.50.11660:FF:000006">
    <property type="entry name" value="Alpha-(1,3)-fucosyltransferase C"/>
    <property type="match status" value="1"/>
</dbReference>
<evidence type="ECO:0000256" key="8">
    <source>
        <dbReference type="ARBA" id="ARBA00022989"/>
    </source>
</evidence>
<keyword evidence="8" id="KW-1133">Transmembrane helix</keyword>
<evidence type="ECO:0000313" key="15">
    <source>
        <dbReference type="EMBL" id="KAK6179568.1"/>
    </source>
</evidence>
<comment type="similarity">
    <text evidence="3 12">Belongs to the glycosyltransferase 10 family.</text>
</comment>
<dbReference type="InterPro" id="IPR001503">
    <property type="entry name" value="Glyco_trans_10"/>
</dbReference>
<dbReference type="Pfam" id="PF00852">
    <property type="entry name" value="Glyco_transf_10"/>
    <property type="match status" value="1"/>
</dbReference>
<keyword evidence="5 12" id="KW-0808">Transferase</keyword>
<evidence type="ECO:0000256" key="5">
    <source>
        <dbReference type="ARBA" id="ARBA00022679"/>
    </source>
</evidence>
<dbReference type="AlphaFoldDB" id="A0AAN8JQ44"/>
<gene>
    <name evidence="15" type="ORF">SNE40_011896</name>
</gene>
<proteinExistence type="inferred from homology"/>
<dbReference type="EC" id="2.4.1.-" evidence="12"/>
<name>A0AAN8JQ44_PATCE</name>
<dbReference type="InterPro" id="IPR055270">
    <property type="entry name" value="Glyco_tran_10_C"/>
</dbReference>
<reference evidence="15 16" key="1">
    <citation type="submission" date="2024-01" db="EMBL/GenBank/DDBJ databases">
        <title>The genome of the rayed Mediterranean limpet Patella caerulea (Linnaeus, 1758).</title>
        <authorList>
            <person name="Anh-Thu Weber A."/>
            <person name="Halstead-Nussloch G."/>
        </authorList>
    </citation>
    <scope>NUCLEOTIDE SEQUENCE [LARGE SCALE GENOMIC DNA]</scope>
    <source>
        <strain evidence="15">AATW-2023a</strain>
        <tissue evidence="15">Whole specimen</tissue>
    </source>
</reference>
<dbReference type="EMBL" id="JAZGQO010000008">
    <property type="protein sequence ID" value="KAK6179568.1"/>
    <property type="molecule type" value="Genomic_DNA"/>
</dbReference>
<keyword evidence="11" id="KW-0325">Glycoprotein</keyword>
<evidence type="ECO:0000313" key="16">
    <source>
        <dbReference type="Proteomes" id="UP001347796"/>
    </source>
</evidence>
<evidence type="ECO:0000256" key="2">
    <source>
        <dbReference type="ARBA" id="ARBA00004922"/>
    </source>
</evidence>
<evidence type="ECO:0000256" key="11">
    <source>
        <dbReference type="ARBA" id="ARBA00023180"/>
    </source>
</evidence>
<evidence type="ECO:0000256" key="1">
    <source>
        <dbReference type="ARBA" id="ARBA00004323"/>
    </source>
</evidence>
<dbReference type="SUPFAM" id="SSF53756">
    <property type="entry name" value="UDP-Glycosyltransferase/glycogen phosphorylase"/>
    <property type="match status" value="1"/>
</dbReference>
<feature type="domain" description="Fucosyltransferase C-terminal" evidence="13">
    <location>
        <begin position="203"/>
        <end position="372"/>
    </location>
</feature>
<keyword evidence="16" id="KW-1185">Reference proteome</keyword>
<comment type="caution">
    <text evidence="15">The sequence shown here is derived from an EMBL/GenBank/DDBJ whole genome shotgun (WGS) entry which is preliminary data.</text>
</comment>